<feature type="signal peptide" evidence="30">
    <location>
        <begin position="1"/>
        <end position="25"/>
    </location>
</feature>
<evidence type="ECO:0000256" key="6">
    <source>
        <dbReference type="ARBA" id="ARBA00004480"/>
    </source>
</evidence>
<dbReference type="Pfam" id="PF00058">
    <property type="entry name" value="Ldl_recept_b"/>
    <property type="match status" value="2"/>
</dbReference>
<dbReference type="Gene3D" id="4.10.400.10">
    <property type="entry name" value="Low-density Lipoprotein Receptor"/>
    <property type="match status" value="9"/>
</dbReference>
<dbReference type="FunFam" id="2.120.10.30:FF:000241">
    <property type="entry name" value="Low-density lipoprotein receptor-related protein 6"/>
    <property type="match status" value="1"/>
</dbReference>
<dbReference type="InterPro" id="IPR006581">
    <property type="entry name" value="VPS10"/>
</dbReference>
<feature type="disulfide bond" evidence="26">
    <location>
        <begin position="1172"/>
        <end position="1184"/>
    </location>
</feature>
<reference evidence="32" key="1">
    <citation type="journal article" date="2014" name="Insect Biochem. Mol. Biol.">
        <title>An insight into the sialome of the frog biting fly, Corethrella appendiculata.</title>
        <authorList>
            <person name="Ribeiro J.M.C."/>
            <person name="Chagas A.C."/>
            <person name="Pham V.M."/>
            <person name="Lounibos L.P."/>
            <person name="Calvo E."/>
        </authorList>
    </citation>
    <scope>NUCLEOTIDE SEQUENCE</scope>
    <source>
        <tissue evidence="32">Salivary glands</tissue>
    </source>
</reference>
<evidence type="ECO:0000256" key="30">
    <source>
        <dbReference type="SAM" id="SignalP"/>
    </source>
</evidence>
<evidence type="ECO:0000256" key="21">
    <source>
        <dbReference type="ARBA" id="ARBA00023170"/>
    </source>
</evidence>
<dbReference type="FunFam" id="3.30.60.270:FF:000002">
    <property type="entry name" value="Sortilin-related receptor isoform A"/>
    <property type="match status" value="1"/>
</dbReference>
<dbReference type="Pfam" id="PF15902">
    <property type="entry name" value="Sortilin-Vps10"/>
    <property type="match status" value="1"/>
</dbReference>
<dbReference type="PANTHER" id="PTHR12106:SF27">
    <property type="entry name" value="SORTILIN-RELATED RECEPTOR"/>
    <property type="match status" value="1"/>
</dbReference>
<evidence type="ECO:0000256" key="20">
    <source>
        <dbReference type="ARBA" id="ARBA00023157"/>
    </source>
</evidence>
<dbReference type="SMART" id="SM00192">
    <property type="entry name" value="LDLa"/>
    <property type="match status" value="9"/>
</dbReference>
<dbReference type="PROSITE" id="PS51120">
    <property type="entry name" value="LDLRB"/>
    <property type="match status" value="2"/>
</dbReference>
<feature type="disulfide bond" evidence="26">
    <location>
        <begin position="1091"/>
        <end position="1103"/>
    </location>
</feature>
<feature type="domain" description="Fibronectin type-III" evidence="31">
    <location>
        <begin position="1788"/>
        <end position="1882"/>
    </location>
</feature>
<feature type="disulfide bond" evidence="26">
    <location>
        <begin position="1258"/>
        <end position="1270"/>
    </location>
</feature>
<sequence length="2174" mass="245963">MARCYCKIFTIFLLILPSYQSVRHGFPPEFLFSSSEEYVNRPKIFHSNSEESSVIANRMKRNAILPTSNDSDLNKKNITTRVNALNDSHAQLMVHWLGEGTDVMICLAREPPLGPLDDPKTLPPPSPSSIFISHDYGDTFVDKTEMFRLNISGKLISSTVDQFMTHPKFNTIVFTDPRNKALFTSNDYGKTIKNHLLEFRPSDVSYYELDTKTFLVLDKEDPERKLYYTTDFGESFNLLQSYVKSFSWSSGNGLPIHLYIERKEPTNTSSVIFYNASNLLQNGPKNFNVLIQNVQDFHIKKDFMFATRKDLNNTKLLISYKRGQFIKADFQTELDIKGIHIADVEGKRIMISVVHTERISHLYVSESDQNMTDIKFVPSLENIFTYVPELNWRASWLVQTSDDAFTDLYKVEGLRGIYIASKINRVPTSETISPDYLVSLISFDHGSTWRPIAAPIVDDDGQYINCVKDCSLHLSQKFSQLYPVTRSVTIMSSKSAPGVIMASGVVGKSLKGHPGVFISRDAGLTWKQILKNYHFFNMGDHGGILVAVKYFKSKGETREILYSTDEGEKWLSHPFNSNDLKVYGLMTEPNTNTTIFTLFGSEPAEHKWLIIKIDLKNAFSSNCTEDDYKFWAPGSHSGDSFMPCILGVQETYQRRKPSANCYNGIGYERPIRTEVCPCNSWDFECDFGFTKHSQKNVACIRNKTLIDYDPFSIPKSCKPGDYYNRTKGYRKIEGDQCIDGYSSQYLPQSIPCPVTQVNEFLVVAQRDKISRINLANNSKEVFPVNGLKNVIAIEFDIHNNCVFWADIMNDVIGRQCLNGNQTVERLVYTDISSVEGMSFDWVSQLLYFVDGMNLKIEAVTTNHTKQQPHGRMRKVILDSRHLMKPRGIVVHPIQGYLFWTDWSAVKPSVSRSNLDGSDVKQLFSKPDVVWPNGVTIDFIAERLYWVDASKDYIASCDLNGKNFHKVLQQDSRLAHPFGVAVLKNLMYWDDWKMNSIFSADKDHGIMIHSIAGDMLNLMDLKIYAPSIQEGTNACSGKDQKCSHICVGAPKNSYSCLCPNGMEKNSQGQCMCPGGNFPPYANNTCPKTGNTCGSNFFSCANGICMPLVYRCDGDDDCGDKSDEEACPSDKPPCPPHMFTCKADHQCIPKYFVCDYDKDCIDGSDEQNCKAAKCKSTDFTCDNGRCISKSWVCDREDDCRDGSDEKNCTSKNSTEIVCKADEYKCNSTGTYSCIPNTWRCDGENDCTDSSDEQFCHNKTCDPWMFTCGNSHCIYKTWHCDGEQDCVDGSDEKNCSTIVDPPKKPGINFLPGDNCHDWMFKCANDKCVPFWWKCDDVNDCGDNSDEIGCANTVGSSTTTAAPIPKHNSTIQKHCNPSNEFQCNNGGCISSRYVCDMYPDCAQGEDEDNCPQPCTSRQFKCRSDGVCLDMEKYCDNKRDCVDGSDEDCKFKPINSTETNCTNNSGMFTCDNSCLPLMVLCDGRRDCIDGSDEDPIRTCNRVNNRIYQVVQIGVDERSLNSSSFLIYWWIAVPQNLTFEYLPSIYYNHEWKNISNWILQTDFRFTNLKPYTVYNVTVYVRIKGQSTVFPPFKYYEVVTSEGIPGEPTNVQTVQKNGSRVQVSWKKPKEVNGHLDGYTIFYRPQSINVGPAQSVKAGPSESSIMIESDFRGNVTYEFWVKAKNRKHESLSSKLAQLEFDATSNIDAISKIETVNQTANSIVLRWKEIKNAEGYVIQPILPHPYPNIEPIRVKEPTVTLKNMIPGTQYVIKISAYIKNYIGRHQTELLEFGGDPLPEVPNVQVTREYNSINLHWNEPKIPNVSNLEYGIYYGTNMDELLGAPKLKTNKTNAKITDFLACEAYLVSVGIVGPLGPGPLGRNPKTVNTLYNEKKPPRNLKVDINDTSREMIIQWEHSCPLQNNVAYPGYTISIQELTTHRNYRVEIKPSTNKTMQHTFNDIPRGAVYDISVSTNAKNSEMVNSIVYAPSLPAPTQLKVWAEKNGSYVVYWKEVKDFDDDKIIYEAAVYSGMLGDKVKAKPIFTIDSNVPPIHINVEDLGGSEANGKIFTIVVKLKTSQGYYSDMLESESFEVHLPEKWFANQSTTSYWWLFIIPAVIALALVLVIVYLVQRSRRTQSSFSRFANSHYDTKTGATRIGDTLDEDEHEHQEVPRSFSDDEPLVIT</sequence>
<evidence type="ECO:0000313" key="32">
    <source>
        <dbReference type="EMBL" id="JAB59206.1"/>
    </source>
</evidence>
<dbReference type="InterPro" id="IPR002172">
    <property type="entry name" value="LDrepeatLR_classA_rpt"/>
</dbReference>
<keyword evidence="17" id="KW-0256">Endoplasmic reticulum</keyword>
<evidence type="ECO:0000256" key="3">
    <source>
        <dbReference type="ARBA" id="ARBA00004212"/>
    </source>
</evidence>
<evidence type="ECO:0000256" key="18">
    <source>
        <dbReference type="ARBA" id="ARBA00023034"/>
    </source>
</evidence>
<evidence type="ECO:0000256" key="9">
    <source>
        <dbReference type="ARBA" id="ARBA00013467"/>
    </source>
</evidence>
<evidence type="ECO:0000256" key="2">
    <source>
        <dbReference type="ARBA" id="ARBA00004158"/>
    </source>
</evidence>
<feature type="domain" description="Fibronectin type-III" evidence="31">
    <location>
        <begin position="1600"/>
        <end position="1698"/>
    </location>
</feature>
<evidence type="ECO:0000256" key="12">
    <source>
        <dbReference type="ARBA" id="ARBA00022536"/>
    </source>
</evidence>
<dbReference type="SMART" id="SM00181">
    <property type="entry name" value="EGF"/>
    <property type="match status" value="2"/>
</dbReference>
<feature type="region of interest" description="Disordered" evidence="28">
    <location>
        <begin position="2152"/>
        <end position="2174"/>
    </location>
</feature>
<keyword evidence="23" id="KW-0968">Cytoplasmic vesicle</keyword>
<dbReference type="Gene3D" id="2.130.10.10">
    <property type="entry name" value="YVTN repeat-like/Quinoprotein amine dehydrogenase"/>
    <property type="match status" value="1"/>
</dbReference>
<keyword evidence="32" id="KW-0449">Lipoprotein</keyword>
<name>W4VRP1_9DIPT</name>
<keyword evidence="11" id="KW-1003">Cell membrane</keyword>
<dbReference type="InterPro" id="IPR013783">
    <property type="entry name" value="Ig-like_fold"/>
</dbReference>
<dbReference type="InterPro" id="IPR000742">
    <property type="entry name" value="EGF"/>
</dbReference>
<dbReference type="EMBL" id="GANO01000665">
    <property type="protein sequence ID" value="JAB59206.1"/>
    <property type="molecule type" value="mRNA"/>
</dbReference>
<evidence type="ECO:0000256" key="27">
    <source>
        <dbReference type="PROSITE-ProRule" id="PRU00461"/>
    </source>
</evidence>
<dbReference type="Gene3D" id="2.60.40.10">
    <property type="entry name" value="Immunoglobulins"/>
    <property type="match status" value="4"/>
</dbReference>
<evidence type="ECO:0000256" key="4">
    <source>
        <dbReference type="ARBA" id="ARBA00004251"/>
    </source>
</evidence>
<feature type="disulfide bond" evidence="26">
    <location>
        <begin position="1277"/>
        <end position="1292"/>
    </location>
</feature>
<evidence type="ECO:0000256" key="14">
    <source>
        <dbReference type="ARBA" id="ARBA00022729"/>
    </source>
</evidence>
<dbReference type="GO" id="GO:0031901">
    <property type="term" value="C:early endosome membrane"/>
    <property type="evidence" value="ECO:0007669"/>
    <property type="project" value="UniProtKB-SubCell"/>
</dbReference>
<dbReference type="InterPro" id="IPR023415">
    <property type="entry name" value="LDLR_class-A_CS"/>
</dbReference>
<feature type="domain" description="Fibronectin type-III" evidence="31">
    <location>
        <begin position="1886"/>
        <end position="1988"/>
    </location>
</feature>
<proteinExistence type="evidence at transcript level"/>
<dbReference type="Gene3D" id="2.120.10.30">
    <property type="entry name" value="TolB, C-terminal domain"/>
    <property type="match status" value="1"/>
</dbReference>
<dbReference type="SMART" id="SM00135">
    <property type="entry name" value="LY"/>
    <property type="match status" value="5"/>
</dbReference>
<dbReference type="GO" id="GO:0006897">
    <property type="term" value="P:endocytosis"/>
    <property type="evidence" value="ECO:0007669"/>
    <property type="project" value="UniProtKB-KW"/>
</dbReference>
<keyword evidence="12" id="KW-0245">EGF-like domain</keyword>
<dbReference type="FunFam" id="4.10.400.10:FF:000034">
    <property type="entry name" value="Low-density lipoprotein receptor-related protein 2"/>
    <property type="match status" value="1"/>
</dbReference>
<dbReference type="SUPFAM" id="SSF57424">
    <property type="entry name" value="LDL receptor-like module"/>
    <property type="match status" value="9"/>
</dbReference>
<keyword evidence="29" id="KW-1133">Transmembrane helix</keyword>
<evidence type="ECO:0000256" key="23">
    <source>
        <dbReference type="ARBA" id="ARBA00023329"/>
    </source>
</evidence>
<comment type="caution">
    <text evidence="26">Lacks conserved residue(s) required for the propagation of feature annotation.</text>
</comment>
<dbReference type="GO" id="GO:0005789">
    <property type="term" value="C:endoplasmic reticulum membrane"/>
    <property type="evidence" value="ECO:0007669"/>
    <property type="project" value="UniProtKB-SubCell"/>
</dbReference>
<dbReference type="InterPro" id="IPR036116">
    <property type="entry name" value="FN3_sf"/>
</dbReference>
<dbReference type="GO" id="GO:0005886">
    <property type="term" value="C:plasma membrane"/>
    <property type="evidence" value="ECO:0007669"/>
    <property type="project" value="UniProtKB-SubCell"/>
</dbReference>
<evidence type="ECO:0000256" key="13">
    <source>
        <dbReference type="ARBA" id="ARBA00022583"/>
    </source>
</evidence>
<feature type="disulfide bond" evidence="26">
    <location>
        <begin position="1331"/>
        <end position="1346"/>
    </location>
</feature>
<feature type="repeat" description="LDL-receptor class B" evidence="27">
    <location>
        <begin position="895"/>
        <end position="940"/>
    </location>
</feature>
<dbReference type="Pfam" id="PF00041">
    <property type="entry name" value="fn3"/>
    <property type="match status" value="2"/>
</dbReference>
<evidence type="ECO:0000256" key="29">
    <source>
        <dbReference type="SAM" id="Phobius"/>
    </source>
</evidence>
<keyword evidence="15" id="KW-0677">Repeat</keyword>
<dbReference type="SMART" id="SM00060">
    <property type="entry name" value="FN3"/>
    <property type="match status" value="5"/>
</dbReference>
<feature type="disulfide bond" evidence="26">
    <location>
        <begin position="1110"/>
        <end position="1125"/>
    </location>
</feature>
<evidence type="ECO:0000256" key="28">
    <source>
        <dbReference type="SAM" id="MobiDB-lite"/>
    </source>
</evidence>
<evidence type="ECO:0000256" key="1">
    <source>
        <dbReference type="ARBA" id="ARBA00004115"/>
    </source>
</evidence>
<accession>W4VRP1</accession>
<keyword evidence="19 29" id="KW-0472">Membrane</keyword>
<dbReference type="Gene3D" id="3.30.60.270">
    <property type="match status" value="1"/>
</dbReference>
<feature type="disulfide bond" evidence="26">
    <location>
        <begin position="1152"/>
        <end position="1167"/>
    </location>
</feature>
<dbReference type="Gene3D" id="2.10.70.80">
    <property type="match status" value="1"/>
</dbReference>
<dbReference type="InterPro" id="IPR036055">
    <property type="entry name" value="LDL_receptor-like_sf"/>
</dbReference>
<dbReference type="CDD" id="cd00112">
    <property type="entry name" value="LDLa"/>
    <property type="match status" value="8"/>
</dbReference>
<evidence type="ECO:0000256" key="16">
    <source>
        <dbReference type="ARBA" id="ARBA00022753"/>
    </source>
</evidence>
<dbReference type="SUPFAM" id="SSF110296">
    <property type="entry name" value="Oligoxyloglucan reducing end-specific cellobiohydrolase"/>
    <property type="match status" value="1"/>
</dbReference>
<feature type="disulfide bond" evidence="26">
    <location>
        <begin position="1179"/>
        <end position="1197"/>
    </location>
</feature>
<dbReference type="GO" id="GO:0055038">
    <property type="term" value="C:recycling endosome membrane"/>
    <property type="evidence" value="ECO:0007669"/>
    <property type="project" value="UniProtKB-SubCell"/>
</dbReference>
<organism evidence="32">
    <name type="scientific">Corethrella appendiculata</name>
    <dbReference type="NCBI Taxonomy" id="1370023"/>
    <lineage>
        <taxon>Eukaryota</taxon>
        <taxon>Metazoa</taxon>
        <taxon>Ecdysozoa</taxon>
        <taxon>Arthropoda</taxon>
        <taxon>Hexapoda</taxon>
        <taxon>Insecta</taxon>
        <taxon>Pterygota</taxon>
        <taxon>Neoptera</taxon>
        <taxon>Endopterygota</taxon>
        <taxon>Diptera</taxon>
        <taxon>Nematocera</taxon>
        <taxon>Culicoidea</taxon>
        <taxon>Chaoboridae</taxon>
        <taxon>Corethrella</taxon>
    </lineage>
</organism>
<evidence type="ECO:0000256" key="10">
    <source>
        <dbReference type="ARBA" id="ARBA00022448"/>
    </source>
</evidence>
<evidence type="ECO:0000256" key="25">
    <source>
        <dbReference type="ARBA" id="ARBA00032450"/>
    </source>
</evidence>
<dbReference type="Pfam" id="PF15901">
    <property type="entry name" value="Sortilin_C"/>
    <property type="match status" value="1"/>
</dbReference>
<keyword evidence="22" id="KW-0325">Glycoprotein</keyword>
<dbReference type="InterPro" id="IPR031777">
    <property type="entry name" value="Sortilin_C"/>
</dbReference>
<comment type="similarity">
    <text evidence="8">Belongs to the VPS10-related sortilin family. SORL1 subfamily.</text>
</comment>
<keyword evidence="13" id="KW-0254">Endocytosis</keyword>
<keyword evidence="29" id="KW-0812">Transmembrane</keyword>
<dbReference type="PROSITE" id="PS50068">
    <property type="entry name" value="LDLRA_2"/>
    <property type="match status" value="9"/>
</dbReference>
<feature type="disulfide bond" evidence="26">
    <location>
        <begin position="1265"/>
        <end position="1283"/>
    </location>
</feature>
<keyword evidence="16" id="KW-0967">Endosome</keyword>
<dbReference type="Pfam" id="PF00057">
    <property type="entry name" value="Ldl_recept_a"/>
    <property type="match status" value="7"/>
</dbReference>
<dbReference type="InterPro" id="IPR057841">
    <property type="entry name" value="FN3_SORL1"/>
</dbReference>
<evidence type="ECO:0000256" key="24">
    <source>
        <dbReference type="ARBA" id="ARBA00029896"/>
    </source>
</evidence>
<dbReference type="GO" id="GO:0030658">
    <property type="term" value="C:transport vesicle membrane"/>
    <property type="evidence" value="ECO:0007669"/>
    <property type="project" value="UniProtKB-SubCell"/>
</dbReference>
<evidence type="ECO:0000256" key="5">
    <source>
        <dbReference type="ARBA" id="ARBA00004393"/>
    </source>
</evidence>
<evidence type="ECO:0000259" key="31">
    <source>
        <dbReference type="PROSITE" id="PS50853"/>
    </source>
</evidence>
<dbReference type="InterPro" id="IPR050310">
    <property type="entry name" value="VPS10-sortilin"/>
</dbReference>
<feature type="disulfide bond" evidence="26">
    <location>
        <begin position="1312"/>
        <end position="1324"/>
    </location>
</feature>
<protein>
    <recommendedName>
        <fullName evidence="9">Sortilin-related receptor</fullName>
    </recommendedName>
    <alternativeName>
        <fullName evidence="24">Low-density lipoprotein receptor relative with 11 ligand-binding repeats</fullName>
    </alternativeName>
    <alternativeName>
        <fullName evidence="25">Sorting protein-related receptor containing LDLR class A repeats</fullName>
    </alternativeName>
</protein>
<feature type="disulfide bond" evidence="26">
    <location>
        <begin position="1319"/>
        <end position="1337"/>
    </location>
</feature>
<keyword evidence="14 30" id="KW-0732">Signal</keyword>
<dbReference type="InterPro" id="IPR003961">
    <property type="entry name" value="FN3_dom"/>
</dbReference>
<evidence type="ECO:0000256" key="8">
    <source>
        <dbReference type="ARBA" id="ARBA00007041"/>
    </source>
</evidence>
<dbReference type="PROSITE" id="PS01209">
    <property type="entry name" value="LDLRA_1"/>
    <property type="match status" value="5"/>
</dbReference>
<comment type="subcellular location">
    <subcellularLocation>
        <location evidence="4">Cell membrane</location>
        <topology evidence="4">Single-pass type I membrane protein</topology>
    </subcellularLocation>
    <subcellularLocation>
        <location evidence="3">Cytoplasmic vesicle</location>
        <location evidence="3">Secretory vesicle membrane</location>
        <topology evidence="3">Single-pass type I membrane protein</topology>
    </subcellularLocation>
    <subcellularLocation>
        <location evidence="2">Early endosome membrane</location>
        <topology evidence="2">Single-pass type I membrane protein</topology>
    </subcellularLocation>
    <subcellularLocation>
        <location evidence="1">Endoplasmic reticulum membrane</location>
        <topology evidence="1">Single-pass type I membrane protein</topology>
    </subcellularLocation>
    <subcellularLocation>
        <location evidence="7">Endosome</location>
        <location evidence="7">Multivesicular body membrane</location>
        <topology evidence="7">Single-pass type I membrane protein</topology>
    </subcellularLocation>
    <subcellularLocation>
        <location evidence="5">Golgi apparatus</location>
        <location evidence="5">trans-Golgi network membrane</location>
        <topology evidence="5">Single-pass type I membrane protein</topology>
    </subcellularLocation>
    <subcellularLocation>
        <location evidence="6">Recycling endosome membrane</location>
        <topology evidence="6">Single-pass type I membrane protein</topology>
    </subcellularLocation>
</comment>
<feature type="repeat" description="LDL-receptor class B" evidence="27">
    <location>
        <begin position="941"/>
        <end position="985"/>
    </location>
</feature>
<dbReference type="InterPro" id="IPR000033">
    <property type="entry name" value="LDLR_classB_rpt"/>
</dbReference>
<keyword evidence="20 26" id="KW-1015">Disulfide bond</keyword>
<feature type="disulfide bond" evidence="26">
    <location>
        <begin position="1191"/>
        <end position="1206"/>
    </location>
</feature>
<dbReference type="Pfam" id="PF25814">
    <property type="entry name" value="fn3_SORL1"/>
    <property type="match status" value="1"/>
</dbReference>
<evidence type="ECO:0000256" key="7">
    <source>
        <dbReference type="ARBA" id="ARBA00004545"/>
    </source>
</evidence>
<dbReference type="InterPro" id="IPR011042">
    <property type="entry name" value="6-blade_b-propeller_TolB-like"/>
</dbReference>
<keyword evidence="18" id="KW-0333">Golgi apparatus</keyword>
<dbReference type="PRINTS" id="PR00261">
    <property type="entry name" value="LDLRECEPTOR"/>
</dbReference>
<dbReference type="PROSITE" id="PS50853">
    <property type="entry name" value="FN3"/>
    <property type="match status" value="3"/>
</dbReference>
<evidence type="ECO:0000256" key="26">
    <source>
        <dbReference type="PROSITE-ProRule" id="PRU00124"/>
    </source>
</evidence>
<dbReference type="GO" id="GO:0006892">
    <property type="term" value="P:post-Golgi vesicle-mediated transport"/>
    <property type="evidence" value="ECO:0007669"/>
    <property type="project" value="TreeGrafter"/>
</dbReference>
<evidence type="ECO:0000256" key="22">
    <source>
        <dbReference type="ARBA" id="ARBA00023180"/>
    </source>
</evidence>
<feature type="disulfide bond" evidence="26">
    <location>
        <begin position="1391"/>
        <end position="1406"/>
    </location>
</feature>
<keyword evidence="10" id="KW-0813">Transport</keyword>
<feature type="disulfide bond" evidence="26">
    <location>
        <begin position="1098"/>
        <end position="1116"/>
    </location>
</feature>
<dbReference type="SMART" id="SM00602">
    <property type="entry name" value="VPS10"/>
    <property type="match status" value="1"/>
</dbReference>
<dbReference type="InterPro" id="IPR031778">
    <property type="entry name" value="Sortilin_N"/>
</dbReference>
<feature type="disulfide bond" evidence="26">
    <location>
        <begin position="1238"/>
        <end position="1253"/>
    </location>
</feature>
<evidence type="ECO:0000256" key="19">
    <source>
        <dbReference type="ARBA" id="ARBA00023136"/>
    </source>
</evidence>
<dbReference type="SUPFAM" id="SSF63825">
    <property type="entry name" value="YWTD domain"/>
    <property type="match status" value="1"/>
</dbReference>
<dbReference type="CDD" id="cd00063">
    <property type="entry name" value="FN3"/>
    <property type="match status" value="2"/>
</dbReference>
<dbReference type="GO" id="GO:0005794">
    <property type="term" value="C:Golgi apparatus"/>
    <property type="evidence" value="ECO:0007669"/>
    <property type="project" value="UniProtKB-SubCell"/>
</dbReference>
<evidence type="ECO:0000256" key="15">
    <source>
        <dbReference type="ARBA" id="ARBA00022737"/>
    </source>
</evidence>
<feature type="chain" id="PRO_5004850477" description="Sortilin-related receptor" evidence="30">
    <location>
        <begin position="26"/>
        <end position="2174"/>
    </location>
</feature>
<feature type="transmembrane region" description="Helical" evidence="29">
    <location>
        <begin position="2098"/>
        <end position="2120"/>
    </location>
</feature>
<dbReference type="InterPro" id="IPR015943">
    <property type="entry name" value="WD40/YVTN_repeat-like_dom_sf"/>
</dbReference>
<evidence type="ECO:0000256" key="11">
    <source>
        <dbReference type="ARBA" id="ARBA00022475"/>
    </source>
</evidence>
<dbReference type="SUPFAM" id="SSF49265">
    <property type="entry name" value="Fibronectin type III"/>
    <property type="match status" value="3"/>
</dbReference>
<feature type="disulfide bond" evidence="26">
    <location>
        <begin position="1379"/>
        <end position="1397"/>
    </location>
</feature>
<dbReference type="GO" id="GO:0032585">
    <property type="term" value="C:multivesicular body membrane"/>
    <property type="evidence" value="ECO:0007669"/>
    <property type="project" value="UniProtKB-SubCell"/>
</dbReference>
<evidence type="ECO:0000256" key="17">
    <source>
        <dbReference type="ARBA" id="ARBA00022824"/>
    </source>
</evidence>
<keyword evidence="21 32" id="KW-0675">Receptor</keyword>
<dbReference type="PANTHER" id="PTHR12106">
    <property type="entry name" value="SORTILIN RELATED"/>
    <property type="match status" value="1"/>
</dbReference>